<evidence type="ECO:0000313" key="2">
    <source>
        <dbReference type="Proteomes" id="UP000195386"/>
    </source>
</evidence>
<evidence type="ECO:0000313" key="1">
    <source>
        <dbReference type="EMBL" id="OUN97394.1"/>
    </source>
</evidence>
<comment type="caution">
    <text evidence="1">The sequence shown here is derived from an EMBL/GenBank/DDBJ whole genome shotgun (WGS) entry which is preliminary data.</text>
</comment>
<dbReference type="Pfam" id="PF12668">
    <property type="entry name" value="DUF3791"/>
    <property type="match status" value="1"/>
</dbReference>
<sequence length="71" mass="8132">MNFEQLNFTMFCVGNVADALKMSAGNVYRLLRDSGILMEYIVPGYDVLHTFSKDYLVEDIVSYMKEKGVLQ</sequence>
<dbReference type="RefSeq" id="WP_087427057.1">
    <property type="nucleotide sequence ID" value="NZ_CAMMFP010000008.1"/>
</dbReference>
<proteinExistence type="predicted"/>
<dbReference type="InterPro" id="IPR024269">
    <property type="entry name" value="DUF3791"/>
</dbReference>
<dbReference type="Proteomes" id="UP000195386">
    <property type="component" value="Unassembled WGS sequence"/>
</dbReference>
<dbReference type="AlphaFoldDB" id="A0A1Y3YHX1"/>
<organism evidence="1 2">
    <name type="scientific">Bacteroides clarus</name>
    <dbReference type="NCBI Taxonomy" id="626929"/>
    <lineage>
        <taxon>Bacteria</taxon>
        <taxon>Pseudomonadati</taxon>
        <taxon>Bacteroidota</taxon>
        <taxon>Bacteroidia</taxon>
        <taxon>Bacteroidales</taxon>
        <taxon>Bacteroidaceae</taxon>
        <taxon>Bacteroides</taxon>
    </lineage>
</organism>
<dbReference type="EMBL" id="NFII01000028">
    <property type="protein sequence ID" value="OUN97394.1"/>
    <property type="molecule type" value="Genomic_DNA"/>
</dbReference>
<reference evidence="2" key="1">
    <citation type="submission" date="2017-04" db="EMBL/GenBank/DDBJ databases">
        <title>Function of individual gut microbiota members based on whole genome sequencing of pure cultures obtained from chicken caecum.</title>
        <authorList>
            <person name="Medvecky M."/>
            <person name="Cejkova D."/>
            <person name="Polansky O."/>
            <person name="Karasova D."/>
            <person name="Kubasova T."/>
            <person name="Cizek A."/>
            <person name="Rychlik I."/>
        </authorList>
    </citation>
    <scope>NUCLEOTIDE SEQUENCE [LARGE SCALE GENOMIC DNA]</scope>
    <source>
        <strain evidence="2">An43</strain>
    </source>
</reference>
<gene>
    <name evidence="1" type="ORF">B5F97_17615</name>
</gene>
<accession>A0A1Y3YHX1</accession>
<name>A0A1Y3YHX1_9BACE</name>
<evidence type="ECO:0008006" key="3">
    <source>
        <dbReference type="Google" id="ProtNLM"/>
    </source>
</evidence>
<protein>
    <recommendedName>
        <fullName evidence="3">DUF3791 domain-containing protein</fullName>
    </recommendedName>
</protein>